<feature type="transmembrane region" description="Helical" evidence="11">
    <location>
        <begin position="46"/>
        <end position="69"/>
    </location>
</feature>
<evidence type="ECO:0000256" key="7">
    <source>
        <dbReference type="ARBA" id="ARBA00022840"/>
    </source>
</evidence>
<dbReference type="InterPro" id="IPR011527">
    <property type="entry name" value="ABC1_TM_dom"/>
</dbReference>
<evidence type="ECO:0000256" key="6">
    <source>
        <dbReference type="ARBA" id="ARBA00022741"/>
    </source>
</evidence>
<evidence type="ECO:0000256" key="3">
    <source>
        <dbReference type="ARBA" id="ARBA00022448"/>
    </source>
</evidence>
<dbReference type="EMBL" id="JABAHT010000661">
    <property type="protein sequence ID" value="KAF4653034.1"/>
    <property type="molecule type" value="Genomic_DNA"/>
</dbReference>
<dbReference type="SMART" id="SM00382">
    <property type="entry name" value="AAA"/>
    <property type="match status" value="2"/>
</dbReference>
<evidence type="ECO:0000256" key="9">
    <source>
        <dbReference type="ARBA" id="ARBA00023136"/>
    </source>
</evidence>
<feature type="transmembrane region" description="Helical" evidence="11">
    <location>
        <begin position="94"/>
        <end position="118"/>
    </location>
</feature>
<dbReference type="Pfam" id="PF00005">
    <property type="entry name" value="ABC_tran"/>
    <property type="match status" value="2"/>
</dbReference>
<dbReference type="InterPro" id="IPR003593">
    <property type="entry name" value="AAA+_ATPase"/>
</dbReference>
<organism evidence="14 15">
    <name type="scientific">Perkinsus olseni</name>
    <name type="common">Perkinsus atlanticus</name>
    <dbReference type="NCBI Taxonomy" id="32597"/>
    <lineage>
        <taxon>Eukaryota</taxon>
        <taxon>Sar</taxon>
        <taxon>Alveolata</taxon>
        <taxon>Perkinsozoa</taxon>
        <taxon>Perkinsea</taxon>
        <taxon>Perkinsida</taxon>
        <taxon>Perkinsidae</taxon>
        <taxon>Perkinsus</taxon>
    </lineage>
</organism>
<reference evidence="14 15" key="1">
    <citation type="submission" date="2020-04" db="EMBL/GenBank/DDBJ databases">
        <title>Perkinsus olseni comparative genomics.</title>
        <authorList>
            <person name="Bogema D.R."/>
        </authorList>
    </citation>
    <scope>NUCLEOTIDE SEQUENCE [LARGE SCALE GENOMIC DNA]</scope>
    <source>
        <strain evidence="14">ATCC PRA-179</strain>
    </source>
</reference>
<name>A0A7J6L1K2_PEROL</name>
<evidence type="ECO:0000256" key="4">
    <source>
        <dbReference type="ARBA" id="ARBA00022692"/>
    </source>
</evidence>
<gene>
    <name evidence="14" type="primary">ABCB2_20</name>
    <name evidence="14" type="ORF">FOZ61_009251</name>
</gene>
<feature type="domain" description="ABC transmembrane type-1" evidence="13">
    <location>
        <begin position="50"/>
        <end position="342"/>
    </location>
</feature>
<proteinExistence type="inferred from homology"/>
<dbReference type="GO" id="GO:0005524">
    <property type="term" value="F:ATP binding"/>
    <property type="evidence" value="ECO:0007669"/>
    <property type="project" value="UniProtKB-KW"/>
</dbReference>
<feature type="transmembrane region" description="Helical" evidence="11">
    <location>
        <begin position="749"/>
        <end position="775"/>
    </location>
</feature>
<feature type="domain" description="ABC transporter" evidence="12">
    <location>
        <begin position="386"/>
        <end position="630"/>
    </location>
</feature>
<dbReference type="OrthoDB" id="6500128at2759"/>
<feature type="transmembrane region" description="Helical" evidence="11">
    <location>
        <begin position="167"/>
        <end position="186"/>
    </location>
</feature>
<protein>
    <submittedName>
        <fullName evidence="14">(ABC) transporter</fullName>
    </submittedName>
</protein>
<evidence type="ECO:0000313" key="15">
    <source>
        <dbReference type="Proteomes" id="UP000570595"/>
    </source>
</evidence>
<evidence type="ECO:0000256" key="10">
    <source>
        <dbReference type="SAM" id="MobiDB-lite"/>
    </source>
</evidence>
<comment type="subcellular location">
    <subcellularLocation>
        <location evidence="1">Membrane</location>
        <topology evidence="1">Multi-pass membrane protein</topology>
    </subcellularLocation>
</comment>
<dbReference type="InterPro" id="IPR003439">
    <property type="entry name" value="ABC_transporter-like_ATP-bd"/>
</dbReference>
<dbReference type="InterPro" id="IPR036640">
    <property type="entry name" value="ABC1_TM_sf"/>
</dbReference>
<feature type="transmembrane region" description="Helical" evidence="11">
    <location>
        <begin position="272"/>
        <end position="293"/>
    </location>
</feature>
<accession>A0A7J6L1K2</accession>
<keyword evidence="3" id="KW-0813">Transport</keyword>
<dbReference type="Gene3D" id="1.20.1560.10">
    <property type="entry name" value="ABC transporter type 1, transmembrane domain"/>
    <property type="match status" value="1"/>
</dbReference>
<dbReference type="InterPro" id="IPR039421">
    <property type="entry name" value="Type_1_exporter"/>
</dbReference>
<keyword evidence="4 11" id="KW-0812">Transmembrane</keyword>
<dbReference type="InterPro" id="IPR027417">
    <property type="entry name" value="P-loop_NTPase"/>
</dbReference>
<dbReference type="FunFam" id="3.40.50.300:FF:000836">
    <property type="entry name" value="ABC transporter B family member 25"/>
    <property type="match status" value="1"/>
</dbReference>
<feature type="transmembrane region" description="Helical" evidence="11">
    <location>
        <begin position="704"/>
        <end position="729"/>
    </location>
</feature>
<evidence type="ECO:0000256" key="5">
    <source>
        <dbReference type="ARBA" id="ARBA00022737"/>
    </source>
</evidence>
<dbReference type="Pfam" id="PF00664">
    <property type="entry name" value="ABC_membrane"/>
    <property type="match status" value="2"/>
</dbReference>
<dbReference type="Gene3D" id="3.40.50.300">
    <property type="entry name" value="P-loop containing nucleotide triphosphate hydrolases"/>
    <property type="match status" value="2"/>
</dbReference>
<comment type="caution">
    <text evidence="14">The sequence shown here is derived from an EMBL/GenBank/DDBJ whole genome shotgun (WGS) entry which is preliminary data.</text>
</comment>
<dbReference type="CDD" id="cd18577">
    <property type="entry name" value="ABC_6TM_Pgp_ABCB1_D1_like"/>
    <property type="match status" value="1"/>
</dbReference>
<dbReference type="PANTHER" id="PTHR43394:SF11">
    <property type="entry name" value="ATP-BINDING CASSETTE TRANSPORTER"/>
    <property type="match status" value="1"/>
</dbReference>
<keyword evidence="5" id="KW-0677">Repeat</keyword>
<comment type="similarity">
    <text evidence="2">Belongs to the ABC transporter superfamily. ABCB family. Multidrug resistance exporter (TC 3.A.1.201) subfamily.</text>
</comment>
<dbReference type="GO" id="GO:0005743">
    <property type="term" value="C:mitochondrial inner membrane"/>
    <property type="evidence" value="ECO:0007669"/>
    <property type="project" value="TreeGrafter"/>
</dbReference>
<keyword evidence="9 11" id="KW-0472">Membrane</keyword>
<evidence type="ECO:0000256" key="8">
    <source>
        <dbReference type="ARBA" id="ARBA00022989"/>
    </source>
</evidence>
<dbReference type="PROSITE" id="PS50929">
    <property type="entry name" value="ABC_TM1F"/>
    <property type="match status" value="2"/>
</dbReference>
<dbReference type="Proteomes" id="UP000570595">
    <property type="component" value="Unassembled WGS sequence"/>
</dbReference>
<dbReference type="CDD" id="cd18578">
    <property type="entry name" value="ABC_6TM_Pgp_ABCB1_D2_like"/>
    <property type="match status" value="1"/>
</dbReference>
<sequence length="1282" mass="137514">MTSEVSPMRKGGSQANTESRAKDKKAKVPLVPLWSLFRFASTTEKLLLGVAVLCSIAHGIAMPLFAFVMGDVVDTIGDPKDPDIMDIIIEQSLWMGYIGIGTTVVGGLWHGLLTYVAAKQANKMRVAYLEAVLSSDIRYFDEMSPAELPTRMTEDVAKVQDAIGFKIGMCLMNLSMCVFGFGFGFYRGWKITLVMLAAMPVVIATSALLGMVMAQGVVETQSWYARAGAVAEEVLSSIRTVTMFGTQQRESDRYGSCLAEAKKGGIRAGMQNGLGVGLAFCSMYCTYALAFWYGGTLVEDNEINDYTGAPYNGGDVLAVFFSVIMATFGLGQAMPPLQTFQGGRASAYAIHELIDDRTPGIEARMPPKGGSSADATLQDPPKMDSLSLENVTFAYPSRPDVTVLNEVSLTIKPGMRVAIVGESGSGKSTVVSLLERFYDPCSGRVLLNNEDVKELQGGALALRRLFGYVGQEPVLFAASVRDNLTYGLDYTPTDEQLKTACKHANVHSFISSLPEGYNTYCGSSSGGGSQISGGQKQRVAIARALLKNPQILLLDEATSALDNESEKMVQETLNELQKTTHLTTISIAHRLSTIRSSDVIFVMHEGRLVEQGTHDELIGIADGFYASLVSAQEAAAGASHTTRKASLAEKASCTPAQSEVDLDIAVAVEPDETEEVREKKRIAAVAKAYKVPWRRLFAFNKPECAFFVPALFGSAMFGTVMPMEGFLLARAMRAFYDDDLAELMNGVEWAAIGYTLVAFGALIGATLQFSCFAVIGENLTMRIRQLIFAKFLQQDIGYFDDPEHSTGKLTSSLSSYALKMNTITGMQLGVFCQFAASIVSGLIIAFSADVKLTLVMMACLPAMAGAGAIQMAVMMGMDGSSAKKEARQAAQVASEAVQNMKTVRALVAERATRDTYQDLLDKSAEGQGKLSSISGFWFGLSNGLLFGGMALGFWYGGKLIVDEGLAFDQMLQSLMGVFLCAMAAGQSMAFLGDVDAAKAAAHDVFGLLDAETSIAISDSSSSKGQSTQDGQGMRIKFDNVSFTYPHRQGVKVLDGLTFEVEAGQTVALVGPSGGGKSTVFALLQRFYDPTGGEILVDDPATKLTEAGLVPWRKHIGFVSQEPVLFDMSLEDNVRYGAPPVTSAELHKACSRAGMDDFAGSKVAWDAQLGPRGGLLSGGQKQRVAIARALVRRPRLVMLDEATSALDSASEATVRKAIDNFITARTAALDKPTILIIAHRLSTVQNADRILVISGGKLVESGTHSQLLSERGVYYGLYMKGAS</sequence>
<evidence type="ECO:0000256" key="11">
    <source>
        <dbReference type="SAM" id="Phobius"/>
    </source>
</evidence>
<feature type="transmembrane region" description="Helical" evidence="11">
    <location>
        <begin position="854"/>
        <end position="877"/>
    </location>
</feature>
<feature type="transmembrane region" description="Helical" evidence="11">
    <location>
        <begin position="192"/>
        <end position="214"/>
    </location>
</feature>
<dbReference type="SUPFAM" id="SSF90123">
    <property type="entry name" value="ABC transporter transmembrane region"/>
    <property type="match status" value="2"/>
</dbReference>
<evidence type="ECO:0000259" key="12">
    <source>
        <dbReference type="PROSITE" id="PS50893"/>
    </source>
</evidence>
<feature type="transmembrane region" description="Helical" evidence="11">
    <location>
        <begin position="969"/>
        <end position="991"/>
    </location>
</feature>
<feature type="domain" description="ABC transmembrane type-1" evidence="13">
    <location>
        <begin position="710"/>
        <end position="996"/>
    </location>
</feature>
<dbReference type="GO" id="GO:0015421">
    <property type="term" value="F:ABC-type oligopeptide transporter activity"/>
    <property type="evidence" value="ECO:0007669"/>
    <property type="project" value="TreeGrafter"/>
</dbReference>
<dbReference type="PROSITE" id="PS50893">
    <property type="entry name" value="ABC_TRANSPORTER_2"/>
    <property type="match status" value="2"/>
</dbReference>
<keyword evidence="6" id="KW-0547">Nucleotide-binding</keyword>
<feature type="transmembrane region" description="Helical" evidence="11">
    <location>
        <begin position="828"/>
        <end position="848"/>
    </location>
</feature>
<feature type="transmembrane region" description="Helical" evidence="11">
    <location>
        <begin position="936"/>
        <end position="957"/>
    </location>
</feature>
<keyword evidence="8 11" id="KW-1133">Transmembrane helix</keyword>
<evidence type="ECO:0000256" key="2">
    <source>
        <dbReference type="ARBA" id="ARBA00007577"/>
    </source>
</evidence>
<feature type="transmembrane region" description="Helical" evidence="11">
    <location>
        <begin position="313"/>
        <end position="331"/>
    </location>
</feature>
<dbReference type="FunFam" id="3.40.50.300:FF:000967">
    <property type="entry name" value="ABC multidrug transporter mdr4"/>
    <property type="match status" value="1"/>
</dbReference>
<dbReference type="GO" id="GO:0016887">
    <property type="term" value="F:ATP hydrolysis activity"/>
    <property type="evidence" value="ECO:0007669"/>
    <property type="project" value="InterPro"/>
</dbReference>
<evidence type="ECO:0000313" key="14">
    <source>
        <dbReference type="EMBL" id="KAF4653034.1"/>
    </source>
</evidence>
<dbReference type="PANTHER" id="PTHR43394">
    <property type="entry name" value="ATP-DEPENDENT PERMEASE MDL1, MITOCHONDRIAL"/>
    <property type="match status" value="1"/>
</dbReference>
<evidence type="ECO:0000256" key="1">
    <source>
        <dbReference type="ARBA" id="ARBA00004141"/>
    </source>
</evidence>
<feature type="region of interest" description="Disordered" evidence="10">
    <location>
        <begin position="1"/>
        <end position="23"/>
    </location>
</feature>
<dbReference type="SUPFAM" id="SSF52540">
    <property type="entry name" value="P-loop containing nucleoside triphosphate hydrolases"/>
    <property type="match status" value="2"/>
</dbReference>
<dbReference type="InterPro" id="IPR017871">
    <property type="entry name" value="ABC_transporter-like_CS"/>
</dbReference>
<feature type="domain" description="ABC transporter" evidence="12">
    <location>
        <begin position="1035"/>
        <end position="1279"/>
    </location>
</feature>
<keyword evidence="7" id="KW-0067">ATP-binding</keyword>
<evidence type="ECO:0000259" key="13">
    <source>
        <dbReference type="PROSITE" id="PS50929"/>
    </source>
</evidence>
<dbReference type="PROSITE" id="PS00211">
    <property type="entry name" value="ABC_TRANSPORTER_1"/>
    <property type="match status" value="2"/>
</dbReference>
<dbReference type="GO" id="GO:0090374">
    <property type="term" value="P:oligopeptide export from mitochondrion"/>
    <property type="evidence" value="ECO:0007669"/>
    <property type="project" value="TreeGrafter"/>
</dbReference>